<sequence length="404" mass="47848">MQIHFCTPQYFFNISQKFPFIVYDLREHQHGYLKNSIHVPYIHQVENVEDVQKHFQYPEQQSEQQKLERLFKTRKRNYNFFVPFDTSDMFSLLLKDRVKGEGSEISDQFNIPLETVTKWWYEITKKLPYKKKHKIKSRAYTMVMQDDDDDNELVVDQDSQQKIFRLKKHQTIVSSKKVIELQEITISNGPKIKQRSASQPKYVGQGQGSLHMNSELFGVTLKIYEIFHKDKIRQLFIILDPIQIVFGKHSFLNYEITKNRGFLDKTLPNEIIENKLYLGGGDHAKDTEMLIDILGITHVVNATIEIKNYSDQLKYLNIKIYDEPHINVKQYFEEVYQFIENALIENGKVFVHCAQGKSRSACFIVMYLMKKFNWGFEKAYEFVKECREAVCINEGFINQLIEMN</sequence>
<comment type="caution">
    <text evidence="4">The sequence shown here is derived from an EMBL/GenBank/DDBJ whole genome shotgun (WGS) entry which is preliminary data.</text>
</comment>
<dbReference type="InterPro" id="IPR020422">
    <property type="entry name" value="TYR_PHOSPHATASE_DUAL_dom"/>
</dbReference>
<dbReference type="PANTHER" id="PTHR45864">
    <property type="entry name" value="SLINGSHOT PROTEIN PHOSPHATASE HOMOLOG"/>
    <property type="match status" value="1"/>
</dbReference>
<dbReference type="GO" id="GO:0004721">
    <property type="term" value="F:phosphoprotein phosphatase activity"/>
    <property type="evidence" value="ECO:0007669"/>
    <property type="project" value="UniProtKB-KW"/>
</dbReference>
<reference evidence="4" key="1">
    <citation type="submission" date="2021-01" db="EMBL/GenBank/DDBJ databases">
        <authorList>
            <consortium name="Genoscope - CEA"/>
            <person name="William W."/>
        </authorList>
    </citation>
    <scope>NUCLEOTIDE SEQUENCE</scope>
</reference>
<keyword evidence="1" id="KW-0904">Protein phosphatase</keyword>
<organism evidence="4 5">
    <name type="scientific">Paramecium primaurelia</name>
    <dbReference type="NCBI Taxonomy" id="5886"/>
    <lineage>
        <taxon>Eukaryota</taxon>
        <taxon>Sar</taxon>
        <taxon>Alveolata</taxon>
        <taxon>Ciliophora</taxon>
        <taxon>Intramacronucleata</taxon>
        <taxon>Oligohymenophorea</taxon>
        <taxon>Peniculida</taxon>
        <taxon>Parameciidae</taxon>
        <taxon>Paramecium</taxon>
    </lineage>
</organism>
<keyword evidence="5" id="KW-1185">Reference proteome</keyword>
<keyword evidence="1" id="KW-0378">Hydrolase</keyword>
<dbReference type="OMA" id="KSRAYTM"/>
<dbReference type="SMART" id="SM00195">
    <property type="entry name" value="DSPc"/>
    <property type="match status" value="1"/>
</dbReference>
<proteinExistence type="predicted"/>
<evidence type="ECO:0008006" key="6">
    <source>
        <dbReference type="Google" id="ProtNLM"/>
    </source>
</evidence>
<dbReference type="CDD" id="cd14498">
    <property type="entry name" value="DSP"/>
    <property type="match status" value="1"/>
</dbReference>
<dbReference type="PANTHER" id="PTHR45864:SF8">
    <property type="entry name" value="CHROMOSOME UNDETERMINED SCAFFOLD_164, WHOLE GENOME SHOTGUN SEQUENCE"/>
    <property type="match status" value="1"/>
</dbReference>
<evidence type="ECO:0000256" key="1">
    <source>
        <dbReference type="ARBA" id="ARBA00022912"/>
    </source>
</evidence>
<feature type="domain" description="Tyrosine specific protein phosphatases" evidence="3">
    <location>
        <begin position="329"/>
        <end position="390"/>
    </location>
</feature>
<dbReference type="InterPro" id="IPR043587">
    <property type="entry name" value="Phosphatase_SSH-like"/>
</dbReference>
<gene>
    <name evidence="4" type="ORF">PPRIM_AZ9-3.1.T0830171</name>
</gene>
<protein>
    <recommendedName>
        <fullName evidence="6">Protein-tyrosine-phosphatase</fullName>
    </recommendedName>
</protein>
<dbReference type="PROSITE" id="PS50054">
    <property type="entry name" value="TYR_PHOSPHATASE_DUAL"/>
    <property type="match status" value="1"/>
</dbReference>
<accession>A0A8S1NRJ7</accession>
<dbReference type="InterPro" id="IPR000387">
    <property type="entry name" value="Tyr_Pase_dom"/>
</dbReference>
<evidence type="ECO:0000259" key="2">
    <source>
        <dbReference type="PROSITE" id="PS50054"/>
    </source>
</evidence>
<dbReference type="GO" id="GO:0030837">
    <property type="term" value="P:negative regulation of actin filament polymerization"/>
    <property type="evidence" value="ECO:0007669"/>
    <property type="project" value="InterPro"/>
</dbReference>
<dbReference type="InterPro" id="IPR016130">
    <property type="entry name" value="Tyr_Pase_AS"/>
</dbReference>
<dbReference type="PROSITE" id="PS50056">
    <property type="entry name" value="TYR_PHOSPHATASE_2"/>
    <property type="match status" value="1"/>
</dbReference>
<feature type="domain" description="Tyrosine-protein phosphatase" evidence="2">
    <location>
        <begin position="267"/>
        <end position="404"/>
    </location>
</feature>
<evidence type="ECO:0000259" key="3">
    <source>
        <dbReference type="PROSITE" id="PS50056"/>
    </source>
</evidence>
<dbReference type="AlphaFoldDB" id="A0A8S1NRJ7"/>
<dbReference type="InterPro" id="IPR000340">
    <property type="entry name" value="Dual-sp_phosphatase_cat-dom"/>
</dbReference>
<name>A0A8S1NRJ7_PARPR</name>
<dbReference type="GO" id="GO:0003779">
    <property type="term" value="F:actin binding"/>
    <property type="evidence" value="ECO:0007669"/>
    <property type="project" value="InterPro"/>
</dbReference>
<evidence type="ECO:0000313" key="5">
    <source>
        <dbReference type="Proteomes" id="UP000688137"/>
    </source>
</evidence>
<dbReference type="Pfam" id="PF00782">
    <property type="entry name" value="DSPc"/>
    <property type="match status" value="1"/>
</dbReference>
<dbReference type="Proteomes" id="UP000688137">
    <property type="component" value="Unassembled WGS sequence"/>
</dbReference>
<evidence type="ECO:0000313" key="4">
    <source>
        <dbReference type="EMBL" id="CAD8089394.1"/>
    </source>
</evidence>
<dbReference type="PROSITE" id="PS00383">
    <property type="entry name" value="TYR_PHOSPHATASE_1"/>
    <property type="match status" value="1"/>
</dbReference>
<dbReference type="EMBL" id="CAJJDM010000086">
    <property type="protein sequence ID" value="CAD8089394.1"/>
    <property type="molecule type" value="Genomic_DNA"/>
</dbReference>